<feature type="signal peptide" evidence="2">
    <location>
        <begin position="1"/>
        <end position="32"/>
    </location>
</feature>
<keyword evidence="1 2" id="KW-0732">Signal</keyword>
<name>A0A3N0CEP1_9ACTN</name>
<evidence type="ECO:0000313" key="5">
    <source>
        <dbReference type="Proteomes" id="UP000267128"/>
    </source>
</evidence>
<dbReference type="AlphaFoldDB" id="A0A3N0CEP1"/>
<dbReference type="PANTHER" id="PTHR35936">
    <property type="entry name" value="MEMBRANE-BOUND LYTIC MUREIN TRANSGLYCOSYLASE F"/>
    <property type="match status" value="1"/>
</dbReference>
<reference evidence="4 5" key="1">
    <citation type="submission" date="2018-11" db="EMBL/GenBank/DDBJ databases">
        <authorList>
            <person name="Li F."/>
        </authorList>
    </citation>
    <scope>NUCLEOTIDE SEQUENCE [LARGE SCALE GENOMIC DNA]</scope>
    <source>
        <strain evidence="4 5">Gsoil 097</strain>
    </source>
</reference>
<sequence>MTKELFCMRGSRLRRSVAVAAALVSAAAFLSACGSNDSDSKDDGAKAAGEFGLPAKYVGGEVRIATSVGLAPYEVFGSDGKTIEGYEPDILAEIAKRLGVKLEWTAAKFETILPGVNAGRYDIAINGIFYNEERAAQFSLLNYFGDSSTMLVSKGNPEGITSIADLCGKNVAVQTGTIYPDAVEKLSKENCTDKGQPAMKLVNYNDAAGHVLLMKQGRADATGTARLVADYATHIGDSDFETVPGIDYDKATYAMVFKKNSDLVEPFQKALQSMIDDGAYAKIATEWGLSQSQITNATTEAPTP</sequence>
<feature type="chain" id="PRO_5038709119" evidence="2">
    <location>
        <begin position="33"/>
        <end position="304"/>
    </location>
</feature>
<dbReference type="OrthoDB" id="9762169at2"/>
<dbReference type="EMBL" id="RJSE01000007">
    <property type="protein sequence ID" value="RNL61920.1"/>
    <property type="molecule type" value="Genomic_DNA"/>
</dbReference>
<feature type="domain" description="Solute-binding protein family 3/N-terminal" evidence="3">
    <location>
        <begin position="61"/>
        <end position="291"/>
    </location>
</feature>
<evidence type="ECO:0000256" key="1">
    <source>
        <dbReference type="ARBA" id="ARBA00022729"/>
    </source>
</evidence>
<dbReference type="SMART" id="SM00062">
    <property type="entry name" value="PBPb"/>
    <property type="match status" value="1"/>
</dbReference>
<gene>
    <name evidence="4" type="ORF">EFK50_08800</name>
</gene>
<evidence type="ECO:0000259" key="3">
    <source>
        <dbReference type="SMART" id="SM00062"/>
    </source>
</evidence>
<dbReference type="PROSITE" id="PS51257">
    <property type="entry name" value="PROKAR_LIPOPROTEIN"/>
    <property type="match status" value="1"/>
</dbReference>
<proteinExistence type="predicted"/>
<evidence type="ECO:0000256" key="2">
    <source>
        <dbReference type="SAM" id="SignalP"/>
    </source>
</evidence>
<dbReference type="InterPro" id="IPR001638">
    <property type="entry name" value="Solute-binding_3/MltF_N"/>
</dbReference>
<dbReference type="SUPFAM" id="SSF53850">
    <property type="entry name" value="Periplasmic binding protein-like II"/>
    <property type="match status" value="1"/>
</dbReference>
<dbReference type="Pfam" id="PF00497">
    <property type="entry name" value="SBP_bac_3"/>
    <property type="match status" value="1"/>
</dbReference>
<dbReference type="Gene3D" id="3.40.190.10">
    <property type="entry name" value="Periplasmic binding protein-like II"/>
    <property type="match status" value="2"/>
</dbReference>
<dbReference type="CDD" id="cd01004">
    <property type="entry name" value="PBP2_MidA_like"/>
    <property type="match status" value="1"/>
</dbReference>
<keyword evidence="5" id="KW-1185">Reference proteome</keyword>
<accession>A0A3N0CEP1</accession>
<comment type="caution">
    <text evidence="4">The sequence shown here is derived from an EMBL/GenBank/DDBJ whole genome shotgun (WGS) entry which is preliminary data.</text>
</comment>
<dbReference type="PANTHER" id="PTHR35936:SF17">
    <property type="entry name" value="ARGININE-BINDING EXTRACELLULAR PROTEIN ARTP"/>
    <property type="match status" value="1"/>
</dbReference>
<evidence type="ECO:0000313" key="4">
    <source>
        <dbReference type="EMBL" id="RNL61920.1"/>
    </source>
</evidence>
<organism evidence="4 5">
    <name type="scientific">Nocardioides marmoriginsengisoli</name>
    <dbReference type="NCBI Taxonomy" id="661483"/>
    <lineage>
        <taxon>Bacteria</taxon>
        <taxon>Bacillati</taxon>
        <taxon>Actinomycetota</taxon>
        <taxon>Actinomycetes</taxon>
        <taxon>Propionibacteriales</taxon>
        <taxon>Nocardioidaceae</taxon>
        <taxon>Nocardioides</taxon>
    </lineage>
</organism>
<dbReference type="Proteomes" id="UP000267128">
    <property type="component" value="Unassembled WGS sequence"/>
</dbReference>
<protein>
    <submittedName>
        <fullName evidence="4">ABC transporter substrate-binding protein</fullName>
    </submittedName>
</protein>